<dbReference type="InterPro" id="IPR052173">
    <property type="entry name" value="Beta-lactam_resp_regulator"/>
</dbReference>
<reference evidence="8" key="1">
    <citation type="journal article" date="2019" name="Int. J. Syst. Evol. Microbiol.">
        <title>The Global Catalogue of Microorganisms (GCM) 10K type strain sequencing project: providing services to taxonomists for standard genome sequencing and annotation.</title>
        <authorList>
            <consortium name="The Broad Institute Genomics Platform"/>
            <consortium name="The Broad Institute Genome Sequencing Center for Infectious Disease"/>
            <person name="Wu L."/>
            <person name="Ma J."/>
        </authorList>
    </citation>
    <scope>NUCLEOTIDE SEQUENCE [LARGE SCALE GENOMIC DNA]</scope>
    <source>
        <strain evidence="8">CGMCC 1.10759</strain>
    </source>
</reference>
<dbReference type="Proteomes" id="UP001595904">
    <property type="component" value="Unassembled WGS sequence"/>
</dbReference>
<organism evidence="7 8">
    <name type="scientific">Steroidobacter flavus</name>
    <dbReference type="NCBI Taxonomy" id="1842136"/>
    <lineage>
        <taxon>Bacteria</taxon>
        <taxon>Pseudomonadati</taxon>
        <taxon>Pseudomonadota</taxon>
        <taxon>Gammaproteobacteria</taxon>
        <taxon>Steroidobacterales</taxon>
        <taxon>Steroidobacteraceae</taxon>
        <taxon>Steroidobacter</taxon>
    </lineage>
</organism>
<comment type="caution">
    <text evidence="7">The sequence shown here is derived from an EMBL/GenBank/DDBJ whole genome shotgun (WGS) entry which is preliminary data.</text>
</comment>
<sequence length="404" mass="44135">MALLAEYTVRSIALGLLVFLALKALHLQDPRLERTAWRIVLVSAVSMPAVLELISLSPVPTPVLNASYTELVTLPASSSISIWSTALLVLIATVSGVLIVRQLTGVVRCWVMRQRATRVSSYGSLDVRISDAVDSPATVFSTVLVPSDFRDWSAEAQRLAIAHERSHVTGKDFYVQWLAQFYRSVFWFNPFAWWLAGRLALLNEHVSDDAAIAGRDERTTYARILLSLAQRSPASANVVPMIRTHSLRLRIERILQHTGGRASAVKTALVACLLAPILTATAAIRSPAEPGSYTNGLELFRSGSNSEVQVVLPKSNPARPLSGPKYPPASRRLGEAGTVVLKLHVLEDGSVADAAIAQSSGYPDLDYAAFYQSFLWRLDPGTIDGTPSRMWGRFAVTFKLANDE</sequence>
<evidence type="ECO:0000256" key="1">
    <source>
        <dbReference type="ARBA" id="ARBA00004167"/>
    </source>
</evidence>
<dbReference type="EMBL" id="JBHSDU010000014">
    <property type="protein sequence ID" value="MFC4312468.1"/>
    <property type="molecule type" value="Genomic_DNA"/>
</dbReference>
<dbReference type="RefSeq" id="WP_380602839.1">
    <property type="nucleotide sequence ID" value="NZ_JBHSDU010000014.1"/>
</dbReference>
<dbReference type="CDD" id="cd07341">
    <property type="entry name" value="M56_BlaR1_MecR1_like"/>
    <property type="match status" value="1"/>
</dbReference>
<evidence type="ECO:0000256" key="5">
    <source>
        <dbReference type="SAM" id="Phobius"/>
    </source>
</evidence>
<feature type="domain" description="TonB C-terminal" evidence="6">
    <location>
        <begin position="311"/>
        <end position="404"/>
    </location>
</feature>
<evidence type="ECO:0000313" key="7">
    <source>
        <dbReference type="EMBL" id="MFC4312468.1"/>
    </source>
</evidence>
<dbReference type="InterPro" id="IPR006260">
    <property type="entry name" value="TonB/TolA_C"/>
</dbReference>
<keyword evidence="3 5" id="KW-1133">Transmembrane helix</keyword>
<evidence type="ECO:0000256" key="4">
    <source>
        <dbReference type="ARBA" id="ARBA00023136"/>
    </source>
</evidence>
<dbReference type="PROSITE" id="PS52015">
    <property type="entry name" value="TONB_CTD"/>
    <property type="match status" value="1"/>
</dbReference>
<dbReference type="InterPro" id="IPR008756">
    <property type="entry name" value="Peptidase_M56"/>
</dbReference>
<accession>A0ABV8SZX4</accession>
<dbReference type="PANTHER" id="PTHR34978:SF3">
    <property type="entry name" value="SLR0241 PROTEIN"/>
    <property type="match status" value="1"/>
</dbReference>
<dbReference type="SUPFAM" id="SSF74653">
    <property type="entry name" value="TolA/TonB C-terminal domain"/>
    <property type="match status" value="1"/>
</dbReference>
<proteinExistence type="predicted"/>
<feature type="transmembrane region" description="Helical" evidence="5">
    <location>
        <begin position="7"/>
        <end position="25"/>
    </location>
</feature>
<keyword evidence="2 5" id="KW-0812">Transmembrane</keyword>
<comment type="subcellular location">
    <subcellularLocation>
        <location evidence="1">Membrane</location>
        <topology evidence="1">Single-pass membrane protein</topology>
    </subcellularLocation>
</comment>
<name>A0ABV8SZX4_9GAMM</name>
<gene>
    <name evidence="7" type="ORF">ACFPN2_25520</name>
</gene>
<evidence type="ECO:0000259" key="6">
    <source>
        <dbReference type="PROSITE" id="PS52015"/>
    </source>
</evidence>
<dbReference type="NCBIfam" id="TIGR01352">
    <property type="entry name" value="tonB_Cterm"/>
    <property type="match status" value="1"/>
</dbReference>
<dbReference type="Pfam" id="PF03544">
    <property type="entry name" value="TonB_C"/>
    <property type="match status" value="1"/>
</dbReference>
<keyword evidence="4 5" id="KW-0472">Membrane</keyword>
<feature type="transmembrane region" description="Helical" evidence="5">
    <location>
        <begin position="80"/>
        <end position="100"/>
    </location>
</feature>
<dbReference type="Gene3D" id="3.30.1150.10">
    <property type="match status" value="1"/>
</dbReference>
<protein>
    <submittedName>
        <fullName evidence="7">TonB family protein</fullName>
    </submittedName>
</protein>
<keyword evidence="8" id="KW-1185">Reference proteome</keyword>
<evidence type="ECO:0000256" key="3">
    <source>
        <dbReference type="ARBA" id="ARBA00022989"/>
    </source>
</evidence>
<feature type="transmembrane region" description="Helical" evidence="5">
    <location>
        <begin position="37"/>
        <end position="60"/>
    </location>
</feature>
<evidence type="ECO:0000256" key="2">
    <source>
        <dbReference type="ARBA" id="ARBA00022692"/>
    </source>
</evidence>
<dbReference type="InterPro" id="IPR037682">
    <property type="entry name" value="TonB_C"/>
</dbReference>
<dbReference type="PANTHER" id="PTHR34978">
    <property type="entry name" value="POSSIBLE SENSOR-TRANSDUCER PROTEIN BLAR"/>
    <property type="match status" value="1"/>
</dbReference>
<dbReference type="Pfam" id="PF05569">
    <property type="entry name" value="Peptidase_M56"/>
    <property type="match status" value="1"/>
</dbReference>
<evidence type="ECO:0000313" key="8">
    <source>
        <dbReference type="Proteomes" id="UP001595904"/>
    </source>
</evidence>